<comment type="caution">
    <text evidence="1">The sequence shown here is derived from an EMBL/GenBank/DDBJ whole genome shotgun (WGS) entry which is preliminary data.</text>
</comment>
<reference evidence="1 2" key="1">
    <citation type="submission" date="2019-12" db="EMBL/GenBank/DDBJ databases">
        <title>A genome sequence resource for the geographically widespread anthracnose pathogen Colletotrichum asianum.</title>
        <authorList>
            <person name="Meng Y."/>
        </authorList>
    </citation>
    <scope>NUCLEOTIDE SEQUENCE [LARGE SCALE GENOMIC DNA]</scope>
    <source>
        <strain evidence="1 2">ICMP 18580</strain>
    </source>
</reference>
<name>A0A8H3ZSX3_9PEZI</name>
<dbReference type="OrthoDB" id="4973143at2759"/>
<keyword evidence="2" id="KW-1185">Reference proteome</keyword>
<gene>
    <name evidence="1" type="ORF">GQ607_002087</name>
</gene>
<dbReference type="Proteomes" id="UP000434172">
    <property type="component" value="Unassembled WGS sequence"/>
</dbReference>
<organism evidence="1 2">
    <name type="scientific">Colletotrichum asianum</name>
    <dbReference type="NCBI Taxonomy" id="702518"/>
    <lineage>
        <taxon>Eukaryota</taxon>
        <taxon>Fungi</taxon>
        <taxon>Dikarya</taxon>
        <taxon>Ascomycota</taxon>
        <taxon>Pezizomycotina</taxon>
        <taxon>Sordariomycetes</taxon>
        <taxon>Hypocreomycetidae</taxon>
        <taxon>Glomerellales</taxon>
        <taxon>Glomerellaceae</taxon>
        <taxon>Colletotrichum</taxon>
        <taxon>Colletotrichum gloeosporioides species complex</taxon>
    </lineage>
</organism>
<dbReference type="EMBL" id="WOWK01000006">
    <property type="protein sequence ID" value="KAF0330683.1"/>
    <property type="molecule type" value="Genomic_DNA"/>
</dbReference>
<dbReference type="AlphaFoldDB" id="A0A8H3ZSX3"/>
<protein>
    <submittedName>
        <fullName evidence="1">Uncharacterized protein</fullName>
    </submittedName>
</protein>
<evidence type="ECO:0000313" key="1">
    <source>
        <dbReference type="EMBL" id="KAF0330683.1"/>
    </source>
</evidence>
<accession>A0A8H3ZSX3</accession>
<sequence>MGLRKKVPAGPYTPETHPQMRMPSLQVGSLYIMISVPLPVYLGRQKHSYPTAIPSSPGFPHSTYELDVTSGAYPEEFHWDLYLHTSSTPDGGSGIIYRLRNTGTRPPTYEYDRIPTFRVLTHAQLVGLVRVVSVPRSVVPHLTRYLEWMTEDTAKIAQRSFVWATMAYYRTRLHLAKAMGIRDHTFNQFDISRFTSELLSFAYGEVPGVLLGAETGPRPVIDSWMGAAIDFLEDDDVLATRRKRDELMRLQKERFGAVSACWYQ</sequence>
<evidence type="ECO:0000313" key="2">
    <source>
        <dbReference type="Proteomes" id="UP000434172"/>
    </source>
</evidence>
<proteinExistence type="predicted"/>